<dbReference type="Proteomes" id="UP000594638">
    <property type="component" value="Unassembled WGS sequence"/>
</dbReference>
<evidence type="ECO:0000313" key="3">
    <source>
        <dbReference type="Proteomes" id="UP000594638"/>
    </source>
</evidence>
<protein>
    <submittedName>
        <fullName evidence="2">Uncharacterized protein</fullName>
    </submittedName>
</protein>
<comment type="caution">
    <text evidence="2">The sequence shown here is derived from an EMBL/GenBank/DDBJ whole genome shotgun (WGS) entry which is preliminary data.</text>
</comment>
<feature type="non-terminal residue" evidence="2">
    <location>
        <position position="174"/>
    </location>
</feature>
<feature type="region of interest" description="Disordered" evidence="1">
    <location>
        <begin position="73"/>
        <end position="174"/>
    </location>
</feature>
<dbReference type="AlphaFoldDB" id="A0A8S0SG53"/>
<name>A0A8S0SG53_OLEEU</name>
<accession>A0A8S0SG53</accession>
<reference evidence="2 3" key="1">
    <citation type="submission" date="2019-12" db="EMBL/GenBank/DDBJ databases">
        <authorList>
            <person name="Alioto T."/>
            <person name="Alioto T."/>
            <person name="Gomez Garrido J."/>
        </authorList>
    </citation>
    <scope>NUCLEOTIDE SEQUENCE [LARGE SCALE GENOMIC DNA]</scope>
</reference>
<feature type="compositionally biased region" description="Basic and acidic residues" evidence="1">
    <location>
        <begin position="136"/>
        <end position="150"/>
    </location>
</feature>
<evidence type="ECO:0000256" key="1">
    <source>
        <dbReference type="SAM" id="MobiDB-lite"/>
    </source>
</evidence>
<sequence>MTAPDNVMQHVTSRRAARGLGRATHGNDGSNQRARSRTPVLTVAQSVAYIPGSYGRFRITKNYGVRLVISGASGTSPAAGVGRGAARDAADAAPASRTLGAARRGVSALAGPGTSPREPVQAGGALRAGVQRQHGRRPDRGVGRREDRADGPGARGLRRTGTPLSHARSHAGIR</sequence>
<dbReference type="EMBL" id="CACTIH010004615">
    <property type="protein sequence ID" value="CAA2991049.1"/>
    <property type="molecule type" value="Genomic_DNA"/>
</dbReference>
<evidence type="ECO:0000313" key="2">
    <source>
        <dbReference type="EMBL" id="CAA2991049.1"/>
    </source>
</evidence>
<feature type="region of interest" description="Disordered" evidence="1">
    <location>
        <begin position="1"/>
        <end position="38"/>
    </location>
</feature>
<organism evidence="2 3">
    <name type="scientific">Olea europaea subsp. europaea</name>
    <dbReference type="NCBI Taxonomy" id="158383"/>
    <lineage>
        <taxon>Eukaryota</taxon>
        <taxon>Viridiplantae</taxon>
        <taxon>Streptophyta</taxon>
        <taxon>Embryophyta</taxon>
        <taxon>Tracheophyta</taxon>
        <taxon>Spermatophyta</taxon>
        <taxon>Magnoliopsida</taxon>
        <taxon>eudicotyledons</taxon>
        <taxon>Gunneridae</taxon>
        <taxon>Pentapetalae</taxon>
        <taxon>asterids</taxon>
        <taxon>lamiids</taxon>
        <taxon>Lamiales</taxon>
        <taxon>Oleaceae</taxon>
        <taxon>Oleeae</taxon>
        <taxon>Olea</taxon>
    </lineage>
</organism>
<gene>
    <name evidence="2" type="ORF">OLEA9_A059448</name>
</gene>
<keyword evidence="3" id="KW-1185">Reference proteome</keyword>
<proteinExistence type="predicted"/>